<dbReference type="InterPro" id="IPR009060">
    <property type="entry name" value="UBA-like_sf"/>
</dbReference>
<feature type="compositionally biased region" description="Pro residues" evidence="2">
    <location>
        <begin position="96"/>
        <end position="107"/>
    </location>
</feature>
<dbReference type="GO" id="GO:0016579">
    <property type="term" value="P:protein deubiquitination"/>
    <property type="evidence" value="ECO:0007669"/>
    <property type="project" value="TreeGrafter"/>
</dbReference>
<dbReference type="PANTHER" id="PTHR39597">
    <property type="entry name" value="UBA DOMAIN-CONTAINING PROTEIN RUP1"/>
    <property type="match status" value="1"/>
</dbReference>
<dbReference type="SUPFAM" id="SSF46934">
    <property type="entry name" value="UBA-like"/>
    <property type="match status" value="1"/>
</dbReference>
<sequence>MWWGSSAPITSPFKCSAFWDLITVKMEPTEDAIDNFVSFTSTTRDQAISFLKANHLDSQKAINAYFEDPTGPTPKATGYYSDKASSWDFSQQDNAPPLPATAPPSRPPSRIDKHNTEQNTGTQDADASASKEGSGQGLSLAEREEKELQRAVAMSLGSDMGQQETGVTSSGQSQLNKATRDHYEENAWAMTVFNSEEVMASPDPEDRKRVEGEPAFIRPNTEDIYLGGFLTILHNIPLAREALLLRHKALAEYGHEPQWWNGHAINLPKIVTVIEGGDIDSNWDDIIHETQRLMSFMDSTKRGFGSGDSLAKLESMSPMTTDSEDAVTRFMEAWHGAAIQADPDNPLTTIFTSHAYKKELFGDYDPENKELFTFEPNVEKEHGQTLYEVLDNALWTDTPGQELDDTWLEHVADVLVFKLDANQKPNPVDVEIPPVFYPDRYLSSCRDIAREFRSKRLQIQTEIVKLEELIKSYNFPKGYDSVIPAKDILEKAADSLSAPTSDKPSDSLGSNTASAETDRVSKELRAIAHKIDLKLKELERRKQSTLESLREISKTLTEPSGSPSEPPIYKYTLRGVCTKPHVTYVLSDPHSTAGDLMDMDSEPHDNYQWWRISYSAEDGKARQAEKRQSQNTGASQSGDAVGYIIRKVSETEVLQAAREEWGSVLLVYASDNATNTRVDPAPPQLQVRYMFRVLGLYWQGLTDRIQGFVNRDNDAFSAEFEQTPTIVISDQEEQWPSAWPETQQKEKSQEPEKRAQVNVFDYEVSDFEGETKPNQEMQQRGSSGLLSNGTSHAPDNSQDESQLMEVDTLDTNAHIEHA</sequence>
<dbReference type="GO" id="GO:0005829">
    <property type="term" value="C:cytosol"/>
    <property type="evidence" value="ECO:0007669"/>
    <property type="project" value="TreeGrafter"/>
</dbReference>
<dbReference type="CDD" id="cd14273">
    <property type="entry name" value="UBA_TAP-C_like"/>
    <property type="match status" value="1"/>
</dbReference>
<dbReference type="Gene3D" id="1.10.8.10">
    <property type="entry name" value="DNA helicase RuvA subunit, C-terminal domain"/>
    <property type="match status" value="1"/>
</dbReference>
<comment type="caution">
    <text evidence="3">The sequence shown here is derived from an EMBL/GenBank/DDBJ whole genome shotgun (WGS) entry which is preliminary data.</text>
</comment>
<evidence type="ECO:0000313" key="4">
    <source>
        <dbReference type="Proteomes" id="UP001152592"/>
    </source>
</evidence>
<protein>
    <recommendedName>
        <fullName evidence="5">Ubiquitin interaction motif protein</fullName>
    </recommendedName>
</protein>
<evidence type="ECO:0000256" key="1">
    <source>
        <dbReference type="SAM" id="Coils"/>
    </source>
</evidence>
<feature type="compositionally biased region" description="Polar residues" evidence="2">
    <location>
        <begin position="772"/>
        <end position="801"/>
    </location>
</feature>
<organism evidence="3 4">
    <name type="scientific">Penicillium salamii</name>
    <dbReference type="NCBI Taxonomy" id="1612424"/>
    <lineage>
        <taxon>Eukaryota</taxon>
        <taxon>Fungi</taxon>
        <taxon>Dikarya</taxon>
        <taxon>Ascomycota</taxon>
        <taxon>Pezizomycotina</taxon>
        <taxon>Eurotiomycetes</taxon>
        <taxon>Eurotiomycetidae</taxon>
        <taxon>Eurotiales</taxon>
        <taxon>Aspergillaceae</taxon>
        <taxon>Penicillium</taxon>
    </lineage>
</organism>
<reference evidence="3" key="1">
    <citation type="submission" date="2021-07" db="EMBL/GenBank/DDBJ databases">
        <authorList>
            <person name="Branca A.L. A."/>
        </authorList>
    </citation>
    <scope>NUCLEOTIDE SEQUENCE</scope>
</reference>
<feature type="coiled-coil region" evidence="1">
    <location>
        <begin position="521"/>
        <end position="555"/>
    </location>
</feature>
<gene>
    <name evidence="3" type="ORF">PSALAMII_LOCUS9905</name>
</gene>
<feature type="compositionally biased region" description="Basic and acidic residues" evidence="2">
    <location>
        <begin position="743"/>
        <end position="755"/>
    </location>
</feature>
<feature type="compositionally biased region" description="Polar residues" evidence="2">
    <location>
        <begin position="497"/>
        <end position="515"/>
    </location>
</feature>
<dbReference type="EMBL" id="CAJVPD010000282">
    <property type="protein sequence ID" value="CAG8422485.1"/>
    <property type="molecule type" value="Genomic_DNA"/>
</dbReference>
<proteinExistence type="predicted"/>
<dbReference type="OrthoDB" id="20381at2759"/>
<evidence type="ECO:0000256" key="2">
    <source>
        <dbReference type="SAM" id="MobiDB-lite"/>
    </source>
</evidence>
<dbReference type="Pfam" id="PF14555">
    <property type="entry name" value="UBA_4"/>
    <property type="match status" value="1"/>
</dbReference>
<feature type="region of interest" description="Disordered" evidence="2">
    <location>
        <begin position="496"/>
        <end position="519"/>
    </location>
</feature>
<dbReference type="InterPro" id="IPR055335">
    <property type="entry name" value="Ucp6/RUP1"/>
</dbReference>
<dbReference type="PANTHER" id="PTHR39597:SF1">
    <property type="entry name" value="UBA DOMAIN-CONTAINING PROTEIN RUP1"/>
    <property type="match status" value="1"/>
</dbReference>
<dbReference type="GO" id="GO:0005634">
    <property type="term" value="C:nucleus"/>
    <property type="evidence" value="ECO:0007669"/>
    <property type="project" value="TreeGrafter"/>
</dbReference>
<keyword evidence="1" id="KW-0175">Coiled coil</keyword>
<name>A0A9W4JVL8_9EURO</name>
<dbReference type="Proteomes" id="UP001152592">
    <property type="component" value="Unassembled WGS sequence"/>
</dbReference>
<feature type="region of interest" description="Disordered" evidence="2">
    <location>
        <begin position="86"/>
        <end position="148"/>
    </location>
</feature>
<accession>A0A9W4JVL8</accession>
<evidence type="ECO:0000313" key="3">
    <source>
        <dbReference type="EMBL" id="CAG8422485.1"/>
    </source>
</evidence>
<feature type="region of interest" description="Disordered" evidence="2">
    <location>
        <begin position="731"/>
        <end position="818"/>
    </location>
</feature>
<dbReference type="AlphaFoldDB" id="A0A9W4JVL8"/>
<evidence type="ECO:0008006" key="5">
    <source>
        <dbReference type="Google" id="ProtNLM"/>
    </source>
</evidence>